<proteinExistence type="inferred from homology"/>
<keyword evidence="7" id="KW-0496">Mitochondrion</keyword>
<keyword evidence="4" id="KW-0999">Mitochondrion inner membrane</keyword>
<dbReference type="GO" id="GO:0005744">
    <property type="term" value="C:TIM23 mitochondrial import inner membrane translocase complex"/>
    <property type="evidence" value="ECO:0007669"/>
    <property type="project" value="InterPro"/>
</dbReference>
<name>A0A8J6GDF3_MICOH</name>
<dbReference type="Proteomes" id="UP000710432">
    <property type="component" value="Unassembled WGS sequence"/>
</dbReference>
<evidence type="ECO:0000256" key="2">
    <source>
        <dbReference type="ARBA" id="ARBA00008817"/>
    </source>
</evidence>
<dbReference type="PANTHER" id="PTHR12388">
    <property type="entry name" value="MITOCHONDRIA ASSOCIATED GRANULOCYTE MACROPHAGE CSF SIGNALING MOLECULE"/>
    <property type="match status" value="1"/>
</dbReference>
<evidence type="ECO:0000313" key="9">
    <source>
        <dbReference type="EMBL" id="KAH0509220.1"/>
    </source>
</evidence>
<keyword evidence="6" id="KW-0811">Translocation</keyword>
<dbReference type="InterPro" id="IPR036869">
    <property type="entry name" value="J_dom_sf"/>
</dbReference>
<organism evidence="9 10">
    <name type="scientific">Microtus ochrogaster</name>
    <name type="common">Prairie vole</name>
    <dbReference type="NCBI Taxonomy" id="79684"/>
    <lineage>
        <taxon>Eukaryota</taxon>
        <taxon>Metazoa</taxon>
        <taxon>Chordata</taxon>
        <taxon>Craniata</taxon>
        <taxon>Vertebrata</taxon>
        <taxon>Euteleostomi</taxon>
        <taxon>Mammalia</taxon>
        <taxon>Eutheria</taxon>
        <taxon>Euarchontoglires</taxon>
        <taxon>Glires</taxon>
        <taxon>Rodentia</taxon>
        <taxon>Myomorpha</taxon>
        <taxon>Muroidea</taxon>
        <taxon>Cricetidae</taxon>
        <taxon>Arvicolinae</taxon>
        <taxon>Microtus</taxon>
    </lineage>
</organism>
<dbReference type="Pfam" id="PF03656">
    <property type="entry name" value="Pam16"/>
    <property type="match status" value="1"/>
</dbReference>
<sequence length="134" mass="14608">MAKYLAKIIVMGVQVMGRAFARALRQEFAASQAAADTRGCAGHQSAATSNLSGLSLQEAQQILNISRLNPELGQKNYEHPFKVNDKIFKMISYSSEELTQLSPTGQHNCYTCSVLIAHATDPIRDVFIPIGPQA</sequence>
<dbReference type="GO" id="GO:0030150">
    <property type="term" value="P:protein import into mitochondrial matrix"/>
    <property type="evidence" value="ECO:0007669"/>
    <property type="project" value="InterPro"/>
</dbReference>
<dbReference type="InterPro" id="IPR005341">
    <property type="entry name" value="Tim16"/>
</dbReference>
<evidence type="ECO:0000256" key="1">
    <source>
        <dbReference type="ARBA" id="ARBA00004637"/>
    </source>
</evidence>
<keyword evidence="5" id="KW-0653">Protein transport</keyword>
<gene>
    <name evidence="9" type="ORF">LTLLF_159895</name>
</gene>
<dbReference type="Gene3D" id="1.10.287.110">
    <property type="entry name" value="DnaJ domain"/>
    <property type="match status" value="1"/>
</dbReference>
<dbReference type="AlphaFoldDB" id="A0A8J6GDF3"/>
<evidence type="ECO:0000256" key="8">
    <source>
        <dbReference type="ARBA" id="ARBA00023136"/>
    </source>
</evidence>
<evidence type="ECO:0000256" key="3">
    <source>
        <dbReference type="ARBA" id="ARBA00022448"/>
    </source>
</evidence>
<accession>A0A8J6GDF3</accession>
<evidence type="ECO:0000313" key="10">
    <source>
        <dbReference type="Proteomes" id="UP000710432"/>
    </source>
</evidence>
<evidence type="ECO:0000256" key="7">
    <source>
        <dbReference type="ARBA" id="ARBA00023128"/>
    </source>
</evidence>
<keyword evidence="8" id="KW-0472">Membrane</keyword>
<protein>
    <submittedName>
        <fullName evidence="9">Mitochondrial import inner membrane translocase subunit tim16-A</fullName>
    </submittedName>
</protein>
<dbReference type="EMBL" id="JAATJU010022933">
    <property type="protein sequence ID" value="KAH0509220.1"/>
    <property type="molecule type" value="Genomic_DNA"/>
</dbReference>
<evidence type="ECO:0000256" key="6">
    <source>
        <dbReference type="ARBA" id="ARBA00023010"/>
    </source>
</evidence>
<comment type="subcellular location">
    <subcellularLocation>
        <location evidence="1">Mitochondrion inner membrane</location>
        <topology evidence="1">Peripheral membrane protein</topology>
    </subcellularLocation>
</comment>
<dbReference type="PANTHER" id="PTHR12388:SF0">
    <property type="entry name" value="MITOCHONDRIAL IMPORT INNER MEMBRANE TRANSLOCASE SUBUNIT TIM16"/>
    <property type="match status" value="1"/>
</dbReference>
<reference evidence="9" key="1">
    <citation type="submission" date="2020-03" db="EMBL/GenBank/DDBJ databases">
        <title>Studies in the Genomics of Life Span.</title>
        <authorList>
            <person name="Glass D."/>
        </authorList>
    </citation>
    <scope>NUCLEOTIDE SEQUENCE</scope>
    <source>
        <strain evidence="9">LTLLF</strain>
        <tissue evidence="9">Muscle</tissue>
    </source>
</reference>
<comment type="caution">
    <text evidence="9">The sequence shown here is derived from an EMBL/GenBank/DDBJ whole genome shotgun (WGS) entry which is preliminary data.</text>
</comment>
<evidence type="ECO:0000256" key="4">
    <source>
        <dbReference type="ARBA" id="ARBA00022792"/>
    </source>
</evidence>
<evidence type="ECO:0000256" key="5">
    <source>
        <dbReference type="ARBA" id="ARBA00022927"/>
    </source>
</evidence>
<comment type="similarity">
    <text evidence="2">Belongs to the TIM16/PAM16 family.</text>
</comment>
<keyword evidence="3" id="KW-0813">Transport</keyword>